<accession>A0ABR9XP35</accession>
<name>A0ABR9XP35_9CHLB</name>
<reference evidence="1 2" key="1">
    <citation type="journal article" date="2020" name="Microorganisms">
        <title>Simultaneous Genome Sequencing of Prosthecochloris ethylica and Desulfuromonas acetoxidans within a Syntrophic Mixture Reveals Unique Pili and Protein Interactions.</title>
        <authorList>
            <person name="Kyndt J.A."/>
            <person name="Van Beeumen J.J."/>
            <person name="Meyer T.E."/>
        </authorList>
    </citation>
    <scope>NUCLEOTIDE SEQUENCE [LARGE SCALE GENOMIC DNA]</scope>
    <source>
        <strain evidence="1 2">N3</strain>
    </source>
</reference>
<evidence type="ECO:0000313" key="1">
    <source>
        <dbReference type="EMBL" id="MBF0635728.1"/>
    </source>
</evidence>
<protein>
    <submittedName>
        <fullName evidence="1">Uncharacterized protein</fullName>
    </submittedName>
</protein>
<organism evidence="1 2">
    <name type="scientific">Prosthecochloris ethylica</name>
    <dbReference type="NCBI Taxonomy" id="2743976"/>
    <lineage>
        <taxon>Bacteria</taxon>
        <taxon>Pseudomonadati</taxon>
        <taxon>Chlorobiota</taxon>
        <taxon>Chlorobiia</taxon>
        <taxon>Chlorobiales</taxon>
        <taxon>Chlorobiaceae</taxon>
        <taxon>Prosthecochloris</taxon>
    </lineage>
</organism>
<comment type="caution">
    <text evidence="1">The sequence shown here is derived from an EMBL/GenBank/DDBJ whole genome shotgun (WGS) entry which is preliminary data.</text>
</comment>
<keyword evidence="2" id="KW-1185">Reference proteome</keyword>
<gene>
    <name evidence="1" type="ORF">INT08_00840</name>
</gene>
<dbReference type="Proteomes" id="UP000619838">
    <property type="component" value="Unassembled WGS sequence"/>
</dbReference>
<dbReference type="RefSeq" id="WP_114607452.1">
    <property type="nucleotide sequence ID" value="NZ_JABVZQ010000002.1"/>
</dbReference>
<sequence>MPGWKILRASGRFAELRSFQAALLIYDGTNMFCERFLIDRSAQHRHMTAHAARALHYLAWYALADDPQKLLSKARTSFEHLGGRYEGFLKQQGLSCWQHDDHESEVVCRRFTGVSDRDDRADFFAFTELSAEKFANTQVSLIRHASGLMHSISGRGKRRSAAPLACSSTTTGECCDTLLC</sequence>
<proteinExistence type="predicted"/>
<dbReference type="EMBL" id="JADGII010000001">
    <property type="protein sequence ID" value="MBF0635728.1"/>
    <property type="molecule type" value="Genomic_DNA"/>
</dbReference>
<evidence type="ECO:0000313" key="2">
    <source>
        <dbReference type="Proteomes" id="UP000619838"/>
    </source>
</evidence>